<organism evidence="1 2">
    <name type="scientific">Desmospora activa DSM 45169</name>
    <dbReference type="NCBI Taxonomy" id="1121389"/>
    <lineage>
        <taxon>Bacteria</taxon>
        <taxon>Bacillati</taxon>
        <taxon>Bacillota</taxon>
        <taxon>Bacilli</taxon>
        <taxon>Bacillales</taxon>
        <taxon>Thermoactinomycetaceae</taxon>
        <taxon>Desmospora</taxon>
    </lineage>
</organism>
<protein>
    <submittedName>
        <fullName evidence="1">Uncharacterized protein</fullName>
    </submittedName>
</protein>
<name>A0A2T4Z0E6_9BACL</name>
<comment type="caution">
    <text evidence="1">The sequence shown here is derived from an EMBL/GenBank/DDBJ whole genome shotgun (WGS) entry which is preliminary data.</text>
</comment>
<sequence length="136" mass="15732">MIMNRLVGLWSVDVLYGPGAQEDTVIAFMANGEGWLAFYHYVLLERETFYWRIDDGGRLHISGKTYAGYTLDDQWEEKPSDWTVLNLSFRIAGETVPSSESMDVLTFSKPLWCNESRFGLLKKEVSRKELPQFDHD</sequence>
<gene>
    <name evidence="1" type="ORF">C8J48_3529</name>
</gene>
<proteinExistence type="predicted"/>
<dbReference type="EMBL" id="PZZP01000004">
    <property type="protein sequence ID" value="PTM53218.1"/>
    <property type="molecule type" value="Genomic_DNA"/>
</dbReference>
<evidence type="ECO:0000313" key="2">
    <source>
        <dbReference type="Proteomes" id="UP000241639"/>
    </source>
</evidence>
<dbReference type="AlphaFoldDB" id="A0A2T4Z0E6"/>
<evidence type="ECO:0000313" key="1">
    <source>
        <dbReference type="EMBL" id="PTM53218.1"/>
    </source>
</evidence>
<reference evidence="1 2" key="1">
    <citation type="submission" date="2018-04" db="EMBL/GenBank/DDBJ databases">
        <title>Genomic Encyclopedia of Archaeal and Bacterial Type Strains, Phase II (KMG-II): from individual species to whole genera.</title>
        <authorList>
            <person name="Goeker M."/>
        </authorList>
    </citation>
    <scope>NUCLEOTIDE SEQUENCE [LARGE SCALE GENOMIC DNA]</scope>
    <source>
        <strain evidence="1 2">DSM 45169</strain>
    </source>
</reference>
<keyword evidence="2" id="KW-1185">Reference proteome</keyword>
<dbReference type="Proteomes" id="UP000241639">
    <property type="component" value="Unassembled WGS sequence"/>
</dbReference>
<accession>A0A2T4Z0E6</accession>